<sequence length="124" mass="13479">MDRNETIATQADSLRDLMANRLGLKRGTLAHRAAKAGRRLPIGVRNDIASVARAEAMADNPKLGLRMDPKATHAAYERAAAFLRAIDVKDRRKGVALSILGSVALNILAVIGLLILVLRWRGFV</sequence>
<evidence type="ECO:0000256" key="1">
    <source>
        <dbReference type="SAM" id="Phobius"/>
    </source>
</evidence>
<keyword evidence="1" id="KW-1133">Transmembrane helix</keyword>
<keyword evidence="3" id="KW-1185">Reference proteome</keyword>
<dbReference type="AlphaFoldDB" id="A0A1M5NMX4"/>
<keyword evidence="1" id="KW-0472">Membrane</keyword>
<dbReference type="Proteomes" id="UP000184221">
    <property type="component" value="Unassembled WGS sequence"/>
</dbReference>
<accession>A0A1M5NMX4</accession>
<dbReference type="OrthoDB" id="7874312at2"/>
<keyword evidence="1" id="KW-0812">Transmembrane</keyword>
<reference evidence="2 3" key="1">
    <citation type="submission" date="2016-11" db="EMBL/GenBank/DDBJ databases">
        <authorList>
            <person name="Jaros S."/>
            <person name="Januszkiewicz K."/>
            <person name="Wedrychowicz H."/>
        </authorList>
    </citation>
    <scope>NUCLEOTIDE SEQUENCE [LARGE SCALE GENOMIC DNA]</scope>
    <source>
        <strain evidence="2 3">DSM 29431</strain>
    </source>
</reference>
<dbReference type="EMBL" id="FQXC01000001">
    <property type="protein sequence ID" value="SHG90838.1"/>
    <property type="molecule type" value="Genomic_DNA"/>
</dbReference>
<name>A0A1M5NMX4_9RHOB</name>
<feature type="transmembrane region" description="Helical" evidence="1">
    <location>
        <begin position="94"/>
        <end position="118"/>
    </location>
</feature>
<dbReference type="STRING" id="996342.SAMN05443551_0984"/>
<proteinExistence type="predicted"/>
<evidence type="ECO:0000313" key="3">
    <source>
        <dbReference type="Proteomes" id="UP000184221"/>
    </source>
</evidence>
<protein>
    <submittedName>
        <fullName evidence="2">Uncharacterized protein</fullName>
    </submittedName>
</protein>
<gene>
    <name evidence="2" type="ORF">SAMN05443551_0984</name>
</gene>
<organism evidence="2 3">
    <name type="scientific">Marivita hallyeonensis</name>
    <dbReference type="NCBI Taxonomy" id="996342"/>
    <lineage>
        <taxon>Bacteria</taxon>
        <taxon>Pseudomonadati</taxon>
        <taxon>Pseudomonadota</taxon>
        <taxon>Alphaproteobacteria</taxon>
        <taxon>Rhodobacterales</taxon>
        <taxon>Roseobacteraceae</taxon>
        <taxon>Marivita</taxon>
    </lineage>
</organism>
<dbReference type="RefSeq" id="WP_072776343.1">
    <property type="nucleotide sequence ID" value="NZ_FQXC01000001.1"/>
</dbReference>
<evidence type="ECO:0000313" key="2">
    <source>
        <dbReference type="EMBL" id="SHG90838.1"/>
    </source>
</evidence>